<evidence type="ECO:0000256" key="3">
    <source>
        <dbReference type="SAM" id="MobiDB-lite"/>
    </source>
</evidence>
<feature type="transmembrane region" description="Helical" evidence="4">
    <location>
        <begin position="48"/>
        <end position="70"/>
    </location>
</feature>
<dbReference type="GO" id="GO:0016810">
    <property type="term" value="F:hydrolase activity, acting on carbon-nitrogen (but not peptide) bonds"/>
    <property type="evidence" value="ECO:0007669"/>
    <property type="project" value="InterPro"/>
</dbReference>
<evidence type="ECO:0000256" key="1">
    <source>
        <dbReference type="ARBA" id="ARBA00022723"/>
    </source>
</evidence>
<dbReference type="InterPro" id="IPR050248">
    <property type="entry name" value="Polysacc_deacetylase_ArnD"/>
</dbReference>
<dbReference type="CDD" id="cd10917">
    <property type="entry name" value="CE4_NodB_like_6s_7s"/>
    <property type="match status" value="1"/>
</dbReference>
<dbReference type="InterPro" id="IPR011330">
    <property type="entry name" value="Glyco_hydro/deAcase_b/a-brl"/>
</dbReference>
<dbReference type="GO" id="GO:0016020">
    <property type="term" value="C:membrane"/>
    <property type="evidence" value="ECO:0007669"/>
    <property type="project" value="TreeGrafter"/>
</dbReference>
<evidence type="ECO:0000256" key="2">
    <source>
        <dbReference type="ARBA" id="ARBA00022801"/>
    </source>
</evidence>
<dbReference type="SUPFAM" id="SSF88713">
    <property type="entry name" value="Glycoside hydrolase/deacetylase"/>
    <property type="match status" value="1"/>
</dbReference>
<gene>
    <name evidence="6" type="ORF">DXC81_10845</name>
</gene>
<keyword evidence="4" id="KW-0472">Membrane</keyword>
<dbReference type="PANTHER" id="PTHR10587">
    <property type="entry name" value="GLYCOSYL TRANSFERASE-RELATED"/>
    <property type="match status" value="1"/>
</dbReference>
<dbReference type="Gene3D" id="3.20.20.370">
    <property type="entry name" value="Glycoside hydrolase/deacetylase"/>
    <property type="match status" value="1"/>
</dbReference>
<protein>
    <submittedName>
        <fullName evidence="6">Polysaccharide deacetylase family protein</fullName>
    </submittedName>
</protein>
<proteinExistence type="predicted"/>
<dbReference type="InterPro" id="IPR002509">
    <property type="entry name" value="NODB_dom"/>
</dbReference>
<accession>A0A3E4QNE8</accession>
<feature type="domain" description="NodB homology" evidence="5">
    <location>
        <begin position="228"/>
        <end position="407"/>
    </location>
</feature>
<keyword evidence="4" id="KW-0812">Transmembrane</keyword>
<feature type="region of interest" description="Disordered" evidence="3">
    <location>
        <begin position="1"/>
        <end position="39"/>
    </location>
</feature>
<evidence type="ECO:0000256" key="4">
    <source>
        <dbReference type="SAM" id="Phobius"/>
    </source>
</evidence>
<dbReference type="PANTHER" id="PTHR10587:SF133">
    <property type="entry name" value="CHITIN DEACETYLASE 1-RELATED"/>
    <property type="match status" value="1"/>
</dbReference>
<keyword evidence="4" id="KW-1133">Transmembrane helix</keyword>
<sequence length="439" mass="46040">MAAHQRAAQPPHVTPPRPATTRRRAAANAAGAASGHAAGEGAASGKTAIIAAVLGLAMLGVALFSCYWTMLRPLNVQVNGRDVQVRVGTSAAEFIRDNDYFGAKAGRKLSIGGNVISEDGGTRYSVALDGNQKTPQDMEGVNVVDGSSFVVSDGTDVTEGSTEKTVPLAPAVQMESGGAVQFVSQWGRAGKKVVTVGDESGEEVDKEVVGPAQDMVVASRNVKPAGGKYIALTFDDGPSGYTPDILKILKDKGAKATFYNLGSQEANYGKYAKQLVEDGHELASHTNAHQYLPNLDANALRAEISSAADALESAAGVRPQMIRAPYGAFTSTEWGRAGDIISCNVLWNIDTLDWKRPGADAIKAAVLNNAFNGAIVLMHDGGGNRQQDVEALPGIIDGLKAAGYELVTVSELLSHDEQFPKEVVEGTVTMPKDAQLPQV</sequence>
<dbReference type="AlphaFoldDB" id="A0A3E4QNE8"/>
<dbReference type="PROSITE" id="PS51677">
    <property type="entry name" value="NODB"/>
    <property type="match status" value="1"/>
</dbReference>
<evidence type="ECO:0000313" key="6">
    <source>
        <dbReference type="EMBL" id="RGL07147.1"/>
    </source>
</evidence>
<name>A0A3E4QNE8_9ACTN</name>
<dbReference type="EMBL" id="QSRJ01000019">
    <property type="protein sequence ID" value="RGL07147.1"/>
    <property type="molecule type" value="Genomic_DNA"/>
</dbReference>
<evidence type="ECO:0000313" key="7">
    <source>
        <dbReference type="Proteomes" id="UP000260943"/>
    </source>
</evidence>
<dbReference type="Pfam" id="PF01522">
    <property type="entry name" value="Polysacc_deac_1"/>
    <property type="match status" value="1"/>
</dbReference>
<dbReference type="GO" id="GO:0046872">
    <property type="term" value="F:metal ion binding"/>
    <property type="evidence" value="ECO:0007669"/>
    <property type="project" value="UniProtKB-KW"/>
</dbReference>
<comment type="caution">
    <text evidence="6">The sequence shown here is derived from an EMBL/GenBank/DDBJ whole genome shotgun (WGS) entry which is preliminary data.</text>
</comment>
<dbReference type="Proteomes" id="UP000260943">
    <property type="component" value="Unassembled WGS sequence"/>
</dbReference>
<keyword evidence="2" id="KW-0378">Hydrolase</keyword>
<evidence type="ECO:0000259" key="5">
    <source>
        <dbReference type="PROSITE" id="PS51677"/>
    </source>
</evidence>
<feature type="compositionally biased region" description="Low complexity" evidence="3">
    <location>
        <begin position="26"/>
        <end position="39"/>
    </location>
</feature>
<keyword evidence="1" id="KW-0479">Metal-binding</keyword>
<reference evidence="6 7" key="1">
    <citation type="submission" date="2018-08" db="EMBL/GenBank/DDBJ databases">
        <title>A genome reference for cultivated species of the human gut microbiota.</title>
        <authorList>
            <person name="Zou Y."/>
            <person name="Xue W."/>
            <person name="Luo G."/>
        </authorList>
    </citation>
    <scope>NUCLEOTIDE SEQUENCE [LARGE SCALE GENOMIC DNA]</scope>
    <source>
        <strain evidence="6 7">TF08-14</strain>
    </source>
</reference>
<dbReference type="GO" id="GO:0005975">
    <property type="term" value="P:carbohydrate metabolic process"/>
    <property type="evidence" value="ECO:0007669"/>
    <property type="project" value="InterPro"/>
</dbReference>
<organism evidence="6 7">
    <name type="scientific">Collinsella tanakaei</name>
    <dbReference type="NCBI Taxonomy" id="626935"/>
    <lineage>
        <taxon>Bacteria</taxon>
        <taxon>Bacillati</taxon>
        <taxon>Actinomycetota</taxon>
        <taxon>Coriobacteriia</taxon>
        <taxon>Coriobacteriales</taxon>
        <taxon>Coriobacteriaceae</taxon>
        <taxon>Collinsella</taxon>
    </lineage>
</organism>